<dbReference type="PANTHER" id="PTHR19306:SF7">
    <property type="entry name" value="SI:DKEY-119F1.1"/>
    <property type="match status" value="1"/>
</dbReference>
<keyword evidence="7 11" id="KW-0175">Coiled coil</keyword>
<protein>
    <recommendedName>
        <fullName evidence="14">Structural maintenance of chromosomes protein 2</fullName>
    </recommendedName>
</protein>
<evidence type="ECO:0000256" key="3">
    <source>
        <dbReference type="ARBA" id="ARBA00022454"/>
    </source>
</evidence>
<keyword evidence="10" id="KW-0539">Nucleus</keyword>
<organism evidence="12 13">
    <name type="scientific">Goodea atripinnis</name>
    <dbReference type="NCBI Taxonomy" id="208336"/>
    <lineage>
        <taxon>Eukaryota</taxon>
        <taxon>Metazoa</taxon>
        <taxon>Chordata</taxon>
        <taxon>Craniata</taxon>
        <taxon>Vertebrata</taxon>
        <taxon>Euteleostomi</taxon>
        <taxon>Actinopterygii</taxon>
        <taxon>Neopterygii</taxon>
        <taxon>Teleostei</taxon>
        <taxon>Neoteleostei</taxon>
        <taxon>Acanthomorphata</taxon>
        <taxon>Ovalentaria</taxon>
        <taxon>Atherinomorphae</taxon>
        <taxon>Cyprinodontiformes</taxon>
        <taxon>Goodeidae</taxon>
        <taxon>Goodea</taxon>
    </lineage>
</organism>
<comment type="caution">
    <text evidence="12">The sequence shown here is derived from an EMBL/GenBank/DDBJ whole genome shotgun (WGS) entry which is preliminary data.</text>
</comment>
<keyword evidence="6" id="KW-0067">ATP-binding</keyword>
<dbReference type="EMBL" id="JAHRIO010030782">
    <property type="protein sequence ID" value="MEQ2168255.1"/>
    <property type="molecule type" value="Genomic_DNA"/>
</dbReference>
<keyword evidence="3" id="KW-0158">Chromosome</keyword>
<evidence type="ECO:0000256" key="4">
    <source>
        <dbReference type="ARBA" id="ARBA00022741"/>
    </source>
</evidence>
<evidence type="ECO:0000313" key="12">
    <source>
        <dbReference type="EMBL" id="MEQ2168255.1"/>
    </source>
</evidence>
<comment type="subcellular location">
    <subcellularLocation>
        <location evidence="2">Chromosome</location>
    </subcellularLocation>
    <subcellularLocation>
        <location evidence="1">Nucleus</location>
    </subcellularLocation>
</comment>
<keyword evidence="13" id="KW-1185">Reference proteome</keyword>
<reference evidence="12 13" key="1">
    <citation type="submission" date="2021-06" db="EMBL/GenBank/DDBJ databases">
        <authorList>
            <person name="Palmer J.M."/>
        </authorList>
    </citation>
    <scope>NUCLEOTIDE SEQUENCE [LARGE SCALE GENOMIC DNA]</scope>
    <source>
        <strain evidence="12 13">GA_2019</strain>
        <tissue evidence="12">Muscle</tissue>
    </source>
</reference>
<evidence type="ECO:0000256" key="1">
    <source>
        <dbReference type="ARBA" id="ARBA00004123"/>
    </source>
</evidence>
<name>A0ABV0NAD8_9TELE</name>
<dbReference type="PANTHER" id="PTHR19306">
    <property type="entry name" value="STRUCTURAL MAINTENANCE OF CHROMOSOMES 5,6 SMC5, SMC6"/>
    <property type="match status" value="1"/>
</dbReference>
<dbReference type="Proteomes" id="UP001476798">
    <property type="component" value="Unassembled WGS sequence"/>
</dbReference>
<keyword evidence="5" id="KW-0227">DNA damage</keyword>
<evidence type="ECO:0000313" key="13">
    <source>
        <dbReference type="Proteomes" id="UP001476798"/>
    </source>
</evidence>
<accession>A0ABV0NAD8</accession>
<feature type="non-terminal residue" evidence="12">
    <location>
        <position position="1"/>
    </location>
</feature>
<proteinExistence type="predicted"/>
<keyword evidence="8" id="KW-0233">DNA recombination</keyword>
<keyword evidence="4" id="KW-0547">Nucleotide-binding</keyword>
<evidence type="ECO:0000256" key="8">
    <source>
        <dbReference type="ARBA" id="ARBA00023172"/>
    </source>
</evidence>
<evidence type="ECO:0000256" key="10">
    <source>
        <dbReference type="ARBA" id="ARBA00023242"/>
    </source>
</evidence>
<gene>
    <name evidence="12" type="ORF">GOODEAATRI_012439</name>
</gene>
<evidence type="ECO:0000256" key="9">
    <source>
        <dbReference type="ARBA" id="ARBA00023204"/>
    </source>
</evidence>
<dbReference type="Gene3D" id="1.10.287.1490">
    <property type="match status" value="1"/>
</dbReference>
<sequence length="172" mass="19833">LELTDLKNVEEPQSEDLKPLEEDLQEIVAKIASKRAEYEEAKTKMANLKADYEKADQEYKQHKESISTITEEADSVKDELSKTDQEVMKCKHHKKHYDNKRGAHLQNIQTLEAQLKSKEMNLAASVAKASEICPERLEVRRTAKSIDSEINRLKVKISTQQEQQGDREEIVR</sequence>
<evidence type="ECO:0000256" key="2">
    <source>
        <dbReference type="ARBA" id="ARBA00004286"/>
    </source>
</evidence>
<keyword evidence="9" id="KW-0234">DNA repair</keyword>
<evidence type="ECO:0008006" key="14">
    <source>
        <dbReference type="Google" id="ProtNLM"/>
    </source>
</evidence>
<evidence type="ECO:0000256" key="7">
    <source>
        <dbReference type="ARBA" id="ARBA00023054"/>
    </source>
</evidence>
<feature type="coiled-coil region" evidence="11">
    <location>
        <begin position="24"/>
        <end position="163"/>
    </location>
</feature>
<evidence type="ECO:0000256" key="5">
    <source>
        <dbReference type="ARBA" id="ARBA00022763"/>
    </source>
</evidence>
<evidence type="ECO:0000256" key="6">
    <source>
        <dbReference type="ARBA" id="ARBA00022840"/>
    </source>
</evidence>
<evidence type="ECO:0000256" key="11">
    <source>
        <dbReference type="SAM" id="Coils"/>
    </source>
</evidence>